<comment type="caution">
    <text evidence="1">The sequence shown here is derived from an EMBL/GenBank/DDBJ whole genome shotgun (WGS) entry which is preliminary data.</text>
</comment>
<reference evidence="1" key="1">
    <citation type="journal article" date="2015" name="Nature">
        <title>Complex archaea that bridge the gap between prokaryotes and eukaryotes.</title>
        <authorList>
            <person name="Spang A."/>
            <person name="Saw J.H."/>
            <person name="Jorgensen S.L."/>
            <person name="Zaremba-Niedzwiedzka K."/>
            <person name="Martijn J."/>
            <person name="Lind A.E."/>
            <person name="van Eijk R."/>
            <person name="Schleper C."/>
            <person name="Guy L."/>
            <person name="Ettema T.J."/>
        </authorList>
    </citation>
    <scope>NUCLEOTIDE SEQUENCE</scope>
</reference>
<gene>
    <name evidence="1" type="ORF">LCGC14_3150010</name>
</gene>
<evidence type="ECO:0000313" key="1">
    <source>
        <dbReference type="EMBL" id="KKK47952.1"/>
    </source>
</evidence>
<proteinExistence type="predicted"/>
<sequence length="85" mass="9660">MAKEPCFDCGCDDYDPYYIPVCPCWNPSILRGRVVLLEEALLKIRHQARETGKGFPGKKLTRLIQFIVQTVNGAFSTPKQTSRSR</sequence>
<dbReference type="AlphaFoldDB" id="A0A0F8VUH4"/>
<dbReference type="EMBL" id="LAZR01069311">
    <property type="protein sequence ID" value="KKK47952.1"/>
    <property type="molecule type" value="Genomic_DNA"/>
</dbReference>
<protein>
    <submittedName>
        <fullName evidence="1">Uncharacterized protein</fullName>
    </submittedName>
</protein>
<organism evidence="1">
    <name type="scientific">marine sediment metagenome</name>
    <dbReference type="NCBI Taxonomy" id="412755"/>
    <lineage>
        <taxon>unclassified sequences</taxon>
        <taxon>metagenomes</taxon>
        <taxon>ecological metagenomes</taxon>
    </lineage>
</organism>
<name>A0A0F8VUH4_9ZZZZ</name>
<accession>A0A0F8VUH4</accession>